<evidence type="ECO:0000259" key="2">
    <source>
        <dbReference type="PROSITE" id="PS50011"/>
    </source>
</evidence>
<organism evidence="3 4">
    <name type="scientific">Ophiobolus disseminans</name>
    <dbReference type="NCBI Taxonomy" id="1469910"/>
    <lineage>
        <taxon>Eukaryota</taxon>
        <taxon>Fungi</taxon>
        <taxon>Dikarya</taxon>
        <taxon>Ascomycota</taxon>
        <taxon>Pezizomycotina</taxon>
        <taxon>Dothideomycetes</taxon>
        <taxon>Pleosporomycetidae</taxon>
        <taxon>Pleosporales</taxon>
        <taxon>Pleosporineae</taxon>
        <taxon>Phaeosphaeriaceae</taxon>
        <taxon>Ophiobolus</taxon>
    </lineage>
</organism>
<dbReference type="InterPro" id="IPR017441">
    <property type="entry name" value="Protein_kinase_ATP_BS"/>
</dbReference>
<dbReference type="SUPFAM" id="SSF56112">
    <property type="entry name" value="Protein kinase-like (PK-like)"/>
    <property type="match status" value="2"/>
</dbReference>
<dbReference type="InterPro" id="IPR000719">
    <property type="entry name" value="Prot_kinase_dom"/>
</dbReference>
<evidence type="ECO:0000313" key="3">
    <source>
        <dbReference type="EMBL" id="KAF2826432.1"/>
    </source>
</evidence>
<dbReference type="PANTHER" id="PTHR37542">
    <property type="entry name" value="HELO DOMAIN-CONTAINING PROTEIN-RELATED"/>
    <property type="match status" value="1"/>
</dbReference>
<dbReference type="OrthoDB" id="4062651at2759"/>
<reference evidence="3" key="1">
    <citation type="journal article" date="2020" name="Stud. Mycol.">
        <title>101 Dothideomycetes genomes: a test case for predicting lifestyles and emergence of pathogens.</title>
        <authorList>
            <person name="Haridas S."/>
            <person name="Albert R."/>
            <person name="Binder M."/>
            <person name="Bloem J."/>
            <person name="Labutti K."/>
            <person name="Salamov A."/>
            <person name="Andreopoulos B."/>
            <person name="Baker S."/>
            <person name="Barry K."/>
            <person name="Bills G."/>
            <person name="Bluhm B."/>
            <person name="Cannon C."/>
            <person name="Castanera R."/>
            <person name="Culley D."/>
            <person name="Daum C."/>
            <person name="Ezra D."/>
            <person name="Gonzalez J."/>
            <person name="Henrissat B."/>
            <person name="Kuo A."/>
            <person name="Liang C."/>
            <person name="Lipzen A."/>
            <person name="Lutzoni F."/>
            <person name="Magnuson J."/>
            <person name="Mondo S."/>
            <person name="Nolan M."/>
            <person name="Ohm R."/>
            <person name="Pangilinan J."/>
            <person name="Park H.-J."/>
            <person name="Ramirez L."/>
            <person name="Alfaro M."/>
            <person name="Sun H."/>
            <person name="Tritt A."/>
            <person name="Yoshinaga Y."/>
            <person name="Zwiers L.-H."/>
            <person name="Turgeon B."/>
            <person name="Goodwin S."/>
            <person name="Spatafora J."/>
            <person name="Crous P."/>
            <person name="Grigoriev I."/>
        </authorList>
    </citation>
    <scope>NUCLEOTIDE SEQUENCE</scope>
    <source>
        <strain evidence="3">CBS 113818</strain>
    </source>
</reference>
<protein>
    <submittedName>
        <fullName evidence="3">Kinase-like protein</fullName>
    </submittedName>
</protein>
<dbReference type="EMBL" id="MU006226">
    <property type="protein sequence ID" value="KAF2826432.1"/>
    <property type="molecule type" value="Genomic_DNA"/>
</dbReference>
<dbReference type="CDD" id="cd00180">
    <property type="entry name" value="PKc"/>
    <property type="match status" value="1"/>
</dbReference>
<dbReference type="PROSITE" id="PS50011">
    <property type="entry name" value="PROTEIN_KINASE_DOM"/>
    <property type="match status" value="2"/>
</dbReference>
<dbReference type="Pfam" id="PF00069">
    <property type="entry name" value="Pkinase"/>
    <property type="match status" value="1"/>
</dbReference>
<sequence>MVSLRDSLRKQRVLNYERHFFVPEGSLEPLITAQAVRDSLTACNISAWNVDTIQTTILSGARKTFAILVLINQESNILRFIEHDDFQDQPLDSKLPIPLDSLMRIIPHAAEEFFEEQRRLTVPIFTQQLIHRYFSDETILPFISVRALGQGGFGQVHEVTLPWTHQRYVKKPGNNLKGLRLAKKELHEQQGTTGQPSEFWLATGASEHKVLSILHHLKHPSILELLASYTHQGKHSLIFPLATGGDLHDFLIDIHRPEPFVQDNAVYTAMAGLGSALATLHEYRSTTFDMELMGYHHDLKPRNILVSGSRFILSDFGLSKLEARDESKTDFKVGKGHYLAPECEDLLNQFKKGVITRASDVWSLGCVMLEVIIFMRYGSEGVHQFRDERRYQVGNFVTRTFFVGADLNPVVISWTKKLSAEDIETRRFADLVLKMLRIVPENRPKAQVVTIGLRSIAVQSLYRPAHSDLGRFFALHKTYDIRLEVERFEAWGSTLGFHIVTSDSTDGGEDEIFHNNTVFEMVTAALDKMREVVSRYIATAVLETPVHLELRAVNDTLISQLRRSQQERLYRLLESQFMSASGDMDLNVPTPWLPFVDSGLVYATIQMHALMKNDAATPQSNMRIAREALGDWKPFQAAFQAMYHVGAGQRAIPVLIEYIVYEAHWTDDIGKKLFNRIGALVNLLSSPTNATRLRTLACRGYFHAPDVRSFGIVYELPVPSAQPLNEPLDIFSLRDLVQRTQDIRQRPDLGELFRFAHSLAISTFSFHNAGWLHKALSPSNIIFVLTDRDRKSFDLSQKYRIIGFNHSRPDNPTEYTEAAWKRSAESRLYQHPHYLEQGSRFCVDFDYYSFGLVLLELGMWKPLLSMVARPESEEGNAPQVKASADLTKYLLERRVPLLGPRMGKRYRDVVSFCLKMDLGGSVVTQQDEGSRHDSTQKETRMDFERNVIQELSHCDL</sequence>
<dbReference type="PROSITE" id="PS00107">
    <property type="entry name" value="PROTEIN_KINASE_ATP"/>
    <property type="match status" value="1"/>
</dbReference>
<evidence type="ECO:0000256" key="1">
    <source>
        <dbReference type="PROSITE-ProRule" id="PRU10141"/>
    </source>
</evidence>
<dbReference type="GO" id="GO:0005524">
    <property type="term" value="F:ATP binding"/>
    <property type="evidence" value="ECO:0007669"/>
    <property type="project" value="UniProtKB-UniRule"/>
</dbReference>
<dbReference type="SMART" id="SM00220">
    <property type="entry name" value="S_TKc"/>
    <property type="match status" value="1"/>
</dbReference>
<dbReference type="GO" id="GO:0004672">
    <property type="term" value="F:protein kinase activity"/>
    <property type="evidence" value="ECO:0007669"/>
    <property type="project" value="InterPro"/>
</dbReference>
<keyword evidence="1" id="KW-0547">Nucleotide-binding</keyword>
<accession>A0A6A6ZZE2</accession>
<dbReference type="PANTHER" id="PTHR37542:SF3">
    <property type="entry name" value="PRION-INHIBITION AND PROPAGATION HELO DOMAIN-CONTAINING PROTEIN"/>
    <property type="match status" value="1"/>
</dbReference>
<feature type="domain" description="Protein kinase" evidence="2">
    <location>
        <begin position="639"/>
        <end position="935"/>
    </location>
</feature>
<evidence type="ECO:0000313" key="4">
    <source>
        <dbReference type="Proteomes" id="UP000799424"/>
    </source>
</evidence>
<keyword evidence="4" id="KW-1185">Reference proteome</keyword>
<dbReference type="Gene3D" id="1.10.510.10">
    <property type="entry name" value="Transferase(Phosphotransferase) domain 1"/>
    <property type="match status" value="2"/>
</dbReference>
<keyword evidence="1" id="KW-0067">ATP-binding</keyword>
<gene>
    <name evidence="3" type="ORF">CC86DRAFT_293313</name>
</gene>
<name>A0A6A6ZZE2_9PLEO</name>
<dbReference type="AlphaFoldDB" id="A0A6A6ZZE2"/>
<dbReference type="InterPro" id="IPR011009">
    <property type="entry name" value="Kinase-like_dom_sf"/>
</dbReference>
<feature type="domain" description="Protein kinase" evidence="2">
    <location>
        <begin position="142"/>
        <end position="462"/>
    </location>
</feature>
<proteinExistence type="predicted"/>
<feature type="binding site" evidence="1">
    <location>
        <position position="171"/>
    </location>
    <ligand>
        <name>ATP</name>
        <dbReference type="ChEBI" id="CHEBI:30616"/>
    </ligand>
</feature>
<dbReference type="Proteomes" id="UP000799424">
    <property type="component" value="Unassembled WGS sequence"/>
</dbReference>
<keyword evidence="3" id="KW-0418">Kinase</keyword>
<keyword evidence="3" id="KW-0808">Transferase</keyword>